<dbReference type="Gene3D" id="1.10.287.1060">
    <property type="entry name" value="ESAT-6-like"/>
    <property type="match status" value="1"/>
</dbReference>
<organism evidence="2 3">
    <name type="scientific">Mycolicibacterium lutetiense</name>
    <dbReference type="NCBI Taxonomy" id="1641992"/>
    <lineage>
        <taxon>Bacteria</taxon>
        <taxon>Bacillati</taxon>
        <taxon>Actinomycetota</taxon>
        <taxon>Actinomycetes</taxon>
        <taxon>Mycobacteriales</taxon>
        <taxon>Mycobacteriaceae</taxon>
        <taxon>Mycolicibacterium</taxon>
    </lineage>
</organism>
<proteinExistence type="predicted"/>
<reference evidence="2 3" key="1">
    <citation type="submission" date="2021-03" db="EMBL/GenBank/DDBJ databases">
        <title>Sequencing the genomes of 1000 actinobacteria strains.</title>
        <authorList>
            <person name="Klenk H.-P."/>
        </authorList>
    </citation>
    <scope>NUCLEOTIDE SEQUENCE [LARGE SCALE GENOMIC DNA]</scope>
    <source>
        <strain evidence="2 3">DSM 46713</strain>
    </source>
</reference>
<dbReference type="SUPFAM" id="SSF140453">
    <property type="entry name" value="EsxAB dimer-like"/>
    <property type="match status" value="1"/>
</dbReference>
<dbReference type="EMBL" id="JAGIOP010000002">
    <property type="protein sequence ID" value="MBP2453004.1"/>
    <property type="molecule type" value="Genomic_DNA"/>
</dbReference>
<keyword evidence="3" id="KW-1185">Reference proteome</keyword>
<evidence type="ECO:0008006" key="4">
    <source>
        <dbReference type="Google" id="ProtNLM"/>
    </source>
</evidence>
<accession>A0ABS4ZU35</accession>
<sequence>MSELRVDPSSLDREANAVLDHSDVSRREHSTHDDDLLEVAEKWNGEIAGALAHVADAWAQNRAALHQRVSKLGVGMSEAAIQYCAADKSSETVIDRTAEAL</sequence>
<evidence type="ECO:0000313" key="3">
    <source>
        <dbReference type="Proteomes" id="UP000694460"/>
    </source>
</evidence>
<name>A0ABS4ZU35_9MYCO</name>
<protein>
    <recommendedName>
        <fullName evidence="4">WXG100 family type VII secretion target</fullName>
    </recommendedName>
</protein>
<dbReference type="InterPro" id="IPR036689">
    <property type="entry name" value="ESAT-6-like_sf"/>
</dbReference>
<dbReference type="Proteomes" id="UP000694460">
    <property type="component" value="Unassembled WGS sequence"/>
</dbReference>
<feature type="region of interest" description="Disordered" evidence="1">
    <location>
        <begin position="1"/>
        <end position="33"/>
    </location>
</feature>
<evidence type="ECO:0000313" key="2">
    <source>
        <dbReference type="EMBL" id="MBP2453004.1"/>
    </source>
</evidence>
<evidence type="ECO:0000256" key="1">
    <source>
        <dbReference type="SAM" id="MobiDB-lite"/>
    </source>
</evidence>
<gene>
    <name evidence="2" type="ORF">JOF57_002917</name>
</gene>
<dbReference type="RefSeq" id="WP_209917499.1">
    <property type="nucleotide sequence ID" value="NZ_JAGIOP010000002.1"/>
</dbReference>
<comment type="caution">
    <text evidence="2">The sequence shown here is derived from an EMBL/GenBank/DDBJ whole genome shotgun (WGS) entry which is preliminary data.</text>
</comment>